<evidence type="ECO:0000313" key="2">
    <source>
        <dbReference type="EMBL" id="OGY52269.1"/>
    </source>
</evidence>
<comment type="caution">
    <text evidence="2">The sequence shown here is derived from an EMBL/GenBank/DDBJ whole genome shotgun (WGS) entry which is preliminary data.</text>
</comment>
<evidence type="ECO:0000256" key="1">
    <source>
        <dbReference type="SAM" id="Phobius"/>
    </source>
</evidence>
<gene>
    <name evidence="2" type="ORF">A3A02_01705</name>
</gene>
<keyword evidence="1" id="KW-0812">Transmembrane</keyword>
<feature type="transmembrane region" description="Helical" evidence="1">
    <location>
        <begin position="6"/>
        <end position="24"/>
    </location>
</feature>
<sequence>MKNKIILILIILVPIFLIALVVYLPRHIAARENKNYSVANDADISAQNQSDTIKGPAIKISPETYDLGTVIYGEIAKHIFTIENIGDEPLEILKLSTSCGCTKALMANENKIISPGQSVELTVTFDPAVHKDDTDLGDINRIIYITTNDPNQPRLEAEITAQVIKSNQ</sequence>
<evidence type="ECO:0008006" key="4">
    <source>
        <dbReference type="Google" id="ProtNLM"/>
    </source>
</evidence>
<accession>A0A1G1YJ00</accession>
<dbReference type="PANTHER" id="PTHR37833">
    <property type="entry name" value="LIPOPROTEIN-RELATED"/>
    <property type="match status" value="1"/>
</dbReference>
<organism evidence="2 3">
    <name type="scientific">Candidatus Buchananbacteria bacterium RIFCSPLOWO2_01_FULL_39_33</name>
    <dbReference type="NCBI Taxonomy" id="1797543"/>
    <lineage>
        <taxon>Bacteria</taxon>
        <taxon>Candidatus Buchananiibacteriota</taxon>
    </lineage>
</organism>
<dbReference type="AlphaFoldDB" id="A0A1G1YJ00"/>
<dbReference type="Proteomes" id="UP000177376">
    <property type="component" value="Unassembled WGS sequence"/>
</dbReference>
<dbReference type="Pfam" id="PF07610">
    <property type="entry name" value="DUF1573"/>
    <property type="match status" value="1"/>
</dbReference>
<name>A0A1G1YJ00_9BACT</name>
<protein>
    <recommendedName>
        <fullName evidence="4">DUF1573 domain-containing protein</fullName>
    </recommendedName>
</protein>
<reference evidence="2 3" key="1">
    <citation type="journal article" date="2016" name="Nat. Commun.">
        <title>Thousands of microbial genomes shed light on interconnected biogeochemical processes in an aquifer system.</title>
        <authorList>
            <person name="Anantharaman K."/>
            <person name="Brown C.T."/>
            <person name="Hug L.A."/>
            <person name="Sharon I."/>
            <person name="Castelle C.J."/>
            <person name="Probst A.J."/>
            <person name="Thomas B.C."/>
            <person name="Singh A."/>
            <person name="Wilkins M.J."/>
            <person name="Karaoz U."/>
            <person name="Brodie E.L."/>
            <person name="Williams K.H."/>
            <person name="Hubbard S.S."/>
            <person name="Banfield J.F."/>
        </authorList>
    </citation>
    <scope>NUCLEOTIDE SEQUENCE [LARGE SCALE GENOMIC DNA]</scope>
</reference>
<dbReference type="EMBL" id="MHIM01000022">
    <property type="protein sequence ID" value="OGY52269.1"/>
    <property type="molecule type" value="Genomic_DNA"/>
</dbReference>
<dbReference type="InterPro" id="IPR011467">
    <property type="entry name" value="DUF1573"/>
</dbReference>
<proteinExistence type="predicted"/>
<dbReference type="PANTHER" id="PTHR37833:SF1">
    <property type="entry name" value="SIGNAL PEPTIDE PROTEIN"/>
    <property type="match status" value="1"/>
</dbReference>
<evidence type="ECO:0000313" key="3">
    <source>
        <dbReference type="Proteomes" id="UP000177376"/>
    </source>
</evidence>
<keyword evidence="1" id="KW-1133">Transmembrane helix</keyword>
<keyword evidence="1" id="KW-0472">Membrane</keyword>
<dbReference type="Gene3D" id="2.60.40.10">
    <property type="entry name" value="Immunoglobulins"/>
    <property type="match status" value="1"/>
</dbReference>
<dbReference type="InterPro" id="IPR013783">
    <property type="entry name" value="Ig-like_fold"/>
</dbReference>